<proteinExistence type="predicted"/>
<evidence type="ECO:0000313" key="1">
    <source>
        <dbReference type="Proteomes" id="UP000887576"/>
    </source>
</evidence>
<evidence type="ECO:0000313" key="2">
    <source>
        <dbReference type="WBParaSite" id="JU765_v2.g1237.t1"/>
    </source>
</evidence>
<protein>
    <submittedName>
        <fullName evidence="2">Nucleoporin Nup133/Nup155-like N-terminal domain-containing protein</fullName>
    </submittedName>
</protein>
<organism evidence="1 2">
    <name type="scientific">Panagrolaimus sp. JU765</name>
    <dbReference type="NCBI Taxonomy" id="591449"/>
    <lineage>
        <taxon>Eukaryota</taxon>
        <taxon>Metazoa</taxon>
        <taxon>Ecdysozoa</taxon>
        <taxon>Nematoda</taxon>
        <taxon>Chromadorea</taxon>
        <taxon>Rhabditida</taxon>
        <taxon>Tylenchina</taxon>
        <taxon>Panagrolaimomorpha</taxon>
        <taxon>Panagrolaimoidea</taxon>
        <taxon>Panagrolaimidae</taxon>
        <taxon>Panagrolaimus</taxon>
    </lineage>
</organism>
<name>A0AC34Q2Q1_9BILA</name>
<reference evidence="2" key="1">
    <citation type="submission" date="2022-11" db="UniProtKB">
        <authorList>
            <consortium name="WormBaseParasite"/>
        </authorList>
    </citation>
    <scope>IDENTIFICATION</scope>
</reference>
<accession>A0AC34Q2Q1</accession>
<dbReference type="WBParaSite" id="JU765_v2.g1237.t1">
    <property type="protein sequence ID" value="JU765_v2.g1237.t1"/>
    <property type="gene ID" value="JU765_v2.g1237"/>
</dbReference>
<sequence>TPSDVPVVHDIVGTENGRIFFTSGTRHLLYALGERGSIQSIDLGADGTKTDKSKILSIDEIRKEIRGSCGVEDEFLAAIKFIKAIPSTKSQIFTLEAITSKSLRIYLTVYNDRINYPGGIDQDSVRAQTLRVVHVRYPPTNVYGLHSGNHIYTAFVDTESTLVAQMPDDGSTTLNIYSSSSFEYTESHRMESYADFLFSGSIWSFARLPADPKPPTVPGLIAPVMPPWVVREHLNSTQKIFTLS</sequence>
<dbReference type="Proteomes" id="UP000887576">
    <property type="component" value="Unplaced"/>
</dbReference>